<reference evidence="9 10" key="1">
    <citation type="submission" date="2016-07" db="EMBL/GenBank/DDBJ databases">
        <title>Multiple horizontal gene transfer events from other fungi enriched the ability of initially mycotrophic Trichoderma (Ascomycota) to feed on dead plant biomass.</title>
        <authorList>
            <consortium name="DOE Joint Genome Institute"/>
            <person name="Aerts A."/>
            <person name="Atanasova L."/>
            <person name="Chenthamara K."/>
            <person name="Zhang J."/>
            <person name="Grujic M."/>
            <person name="Henrissat B."/>
            <person name="Kuo A."/>
            <person name="Salamov A."/>
            <person name="Lipzen A."/>
            <person name="Labutti K."/>
            <person name="Barry K."/>
            <person name="Miao Y."/>
            <person name="Rahimi M.J."/>
            <person name="Shen Q."/>
            <person name="Grigoriev I.V."/>
            <person name="Kubicek C.P."/>
            <person name="Druzhinina I.S."/>
        </authorList>
    </citation>
    <scope>NUCLEOTIDE SEQUENCE [LARGE SCALE GENOMIC DNA]</scope>
    <source>
        <strain evidence="9 10">CBS 433.97</strain>
    </source>
</reference>
<evidence type="ECO:0000313" key="9">
    <source>
        <dbReference type="EMBL" id="PTB42653.1"/>
    </source>
</evidence>
<feature type="transmembrane region" description="Helical" evidence="7">
    <location>
        <begin position="322"/>
        <end position="344"/>
    </location>
</feature>
<dbReference type="Proteomes" id="UP000240493">
    <property type="component" value="Unassembled WGS sequence"/>
</dbReference>
<gene>
    <name evidence="9" type="ORF">M441DRAFT_456851</name>
</gene>
<feature type="transmembrane region" description="Helical" evidence="7">
    <location>
        <begin position="382"/>
        <end position="401"/>
    </location>
</feature>
<evidence type="ECO:0000256" key="5">
    <source>
        <dbReference type="ARBA" id="ARBA00023136"/>
    </source>
</evidence>
<feature type="transmembrane region" description="Helical" evidence="7">
    <location>
        <begin position="413"/>
        <end position="432"/>
    </location>
</feature>
<dbReference type="EMBL" id="KZ679260">
    <property type="protein sequence ID" value="PTB42653.1"/>
    <property type="molecule type" value="Genomic_DNA"/>
</dbReference>
<accession>A0A2T3ZCX8</accession>
<feature type="transmembrane region" description="Helical" evidence="7">
    <location>
        <begin position="55"/>
        <end position="79"/>
    </location>
</feature>
<evidence type="ECO:0000256" key="2">
    <source>
        <dbReference type="ARBA" id="ARBA00022448"/>
    </source>
</evidence>
<organism evidence="9 10">
    <name type="scientific">Trichoderma asperellum (strain ATCC 204424 / CBS 433.97 / NBRC 101777)</name>
    <dbReference type="NCBI Taxonomy" id="1042311"/>
    <lineage>
        <taxon>Eukaryota</taxon>
        <taxon>Fungi</taxon>
        <taxon>Dikarya</taxon>
        <taxon>Ascomycota</taxon>
        <taxon>Pezizomycotina</taxon>
        <taxon>Sordariomycetes</taxon>
        <taxon>Hypocreomycetidae</taxon>
        <taxon>Hypocreales</taxon>
        <taxon>Hypocreaceae</taxon>
        <taxon>Trichoderma</taxon>
    </lineage>
</organism>
<dbReference type="AlphaFoldDB" id="A0A2T3ZCX8"/>
<protein>
    <recommendedName>
        <fullName evidence="8">Major facilitator superfamily (MFS) profile domain-containing protein</fullName>
    </recommendedName>
</protein>
<feature type="transmembrane region" description="Helical" evidence="7">
    <location>
        <begin position="151"/>
        <end position="170"/>
    </location>
</feature>
<keyword evidence="2" id="KW-0813">Transport</keyword>
<feature type="transmembrane region" description="Helical" evidence="7">
    <location>
        <begin position="522"/>
        <end position="539"/>
    </location>
</feature>
<dbReference type="GO" id="GO:0005886">
    <property type="term" value="C:plasma membrane"/>
    <property type="evidence" value="ECO:0007669"/>
    <property type="project" value="TreeGrafter"/>
</dbReference>
<comment type="subcellular location">
    <subcellularLocation>
        <location evidence="1">Membrane</location>
        <topology evidence="1">Multi-pass membrane protein</topology>
    </subcellularLocation>
</comment>
<feature type="domain" description="Major facilitator superfamily (MFS) profile" evidence="8">
    <location>
        <begin position="56"/>
        <end position="544"/>
    </location>
</feature>
<feature type="transmembrane region" description="Helical" evidence="7">
    <location>
        <begin position="182"/>
        <end position="202"/>
    </location>
</feature>
<keyword evidence="5 7" id="KW-0472">Membrane</keyword>
<dbReference type="SUPFAM" id="SSF103473">
    <property type="entry name" value="MFS general substrate transporter"/>
    <property type="match status" value="1"/>
</dbReference>
<name>A0A2T3ZCX8_TRIA4</name>
<keyword evidence="4 7" id="KW-1133">Transmembrane helix</keyword>
<dbReference type="InterPro" id="IPR020846">
    <property type="entry name" value="MFS_dom"/>
</dbReference>
<evidence type="ECO:0000256" key="6">
    <source>
        <dbReference type="SAM" id="MobiDB-lite"/>
    </source>
</evidence>
<dbReference type="FunFam" id="1.20.1720.10:FF:000012">
    <property type="entry name" value="MFS toxin efflux pump (AflT)"/>
    <property type="match status" value="1"/>
</dbReference>
<evidence type="ECO:0000313" key="10">
    <source>
        <dbReference type="Proteomes" id="UP000240493"/>
    </source>
</evidence>
<dbReference type="InterPro" id="IPR011701">
    <property type="entry name" value="MFS"/>
</dbReference>
<evidence type="ECO:0000256" key="7">
    <source>
        <dbReference type="SAM" id="Phobius"/>
    </source>
</evidence>
<evidence type="ECO:0000256" key="3">
    <source>
        <dbReference type="ARBA" id="ARBA00022692"/>
    </source>
</evidence>
<evidence type="ECO:0000256" key="4">
    <source>
        <dbReference type="ARBA" id="ARBA00022989"/>
    </source>
</evidence>
<feature type="transmembrane region" description="Helical" evidence="7">
    <location>
        <begin position="249"/>
        <end position="270"/>
    </location>
</feature>
<dbReference type="OrthoDB" id="10021397at2759"/>
<keyword evidence="3 7" id="KW-0812">Transmembrane</keyword>
<dbReference type="FunFam" id="1.20.1250.20:FF:000196">
    <property type="entry name" value="MFS toxin efflux pump (AflT)"/>
    <property type="match status" value="1"/>
</dbReference>
<evidence type="ECO:0000256" key="1">
    <source>
        <dbReference type="ARBA" id="ARBA00004141"/>
    </source>
</evidence>
<dbReference type="PANTHER" id="PTHR23501:SF199">
    <property type="entry name" value="MFS EFFLUX TRANSPORTER INPD-RELATED"/>
    <property type="match status" value="1"/>
</dbReference>
<feature type="transmembrane region" description="Helical" evidence="7">
    <location>
        <begin position="209"/>
        <end position="229"/>
    </location>
</feature>
<dbReference type="Pfam" id="PF07690">
    <property type="entry name" value="MFS_1"/>
    <property type="match status" value="1"/>
</dbReference>
<sequence length="578" mass="61770">MVDDSSKTPDSGLGHETESAQSPTAINDNLPIESQNAVDSHADDTSDSGPLQTGLILIALALSIFLIGLDGTIVGTAIPSITQEFKQLNDVGWYGSAYLVTTCGMQLFYGRLYTIFPVKICFLSSIFIFEIGSLVCAVAPNSAALIIGRAIAGLGSGGVISGVFIIQSYAIPLRFRPTTGGLLGAMEGIAMAVAPLISGALTQHVTWRWCFYINLPLGGFSLGVIILFFRNPKNQELAPLTFKEKLWSMDLLGLFLLVPGVICLLLAMQWGGTTYAWGNTRIIVLLILAAALFSAFMSVQAYKKTNVTLPLRVLRQRSVSLSIAYAFCMGGSIFLVEYYLPLWFQSIKNTSPGHSGVMLLPLLIALVLTGVMTGFIVTALGYYAPFMIAGSICISVAAGLMTTFKVTTNHSSWIGYQVLFGVGVGMGFQQSFLAVQTVLPQKDIPIGTTAIIFANNLGGAVFVSVANNLFTNELSKGLHQHVPAVDPALILEAGATEWRDKVSATILSEVLTVYNSAVTRTFFVPTALGCATVVAALLVEWKSVKKGKVAQEEKHVSPTAGSAEFEKICDSKADETEI</sequence>
<dbReference type="CDD" id="cd17502">
    <property type="entry name" value="MFS_Azr1_MDR_like"/>
    <property type="match status" value="1"/>
</dbReference>
<feature type="transmembrane region" description="Helical" evidence="7">
    <location>
        <begin position="115"/>
        <end position="139"/>
    </location>
</feature>
<evidence type="ECO:0000259" key="8">
    <source>
        <dbReference type="PROSITE" id="PS50850"/>
    </source>
</evidence>
<feature type="transmembrane region" description="Helical" evidence="7">
    <location>
        <begin position="356"/>
        <end position="376"/>
    </location>
</feature>
<proteinExistence type="predicted"/>
<feature type="compositionally biased region" description="Basic and acidic residues" evidence="6">
    <location>
        <begin position="1"/>
        <end position="18"/>
    </location>
</feature>
<keyword evidence="10" id="KW-1185">Reference proteome</keyword>
<dbReference type="PANTHER" id="PTHR23501">
    <property type="entry name" value="MAJOR FACILITATOR SUPERFAMILY"/>
    <property type="match status" value="1"/>
</dbReference>
<dbReference type="Gene3D" id="1.20.1250.20">
    <property type="entry name" value="MFS general substrate transporter like domains"/>
    <property type="match status" value="2"/>
</dbReference>
<feature type="region of interest" description="Disordered" evidence="6">
    <location>
        <begin position="1"/>
        <end position="26"/>
    </location>
</feature>
<dbReference type="InterPro" id="IPR036259">
    <property type="entry name" value="MFS_trans_sf"/>
</dbReference>
<feature type="transmembrane region" description="Helical" evidence="7">
    <location>
        <begin position="282"/>
        <end position="302"/>
    </location>
</feature>
<dbReference type="GO" id="GO:0022857">
    <property type="term" value="F:transmembrane transporter activity"/>
    <property type="evidence" value="ECO:0007669"/>
    <property type="project" value="InterPro"/>
</dbReference>
<dbReference type="PROSITE" id="PS50850">
    <property type="entry name" value="MFS"/>
    <property type="match status" value="1"/>
</dbReference>